<accession>A0AAU8JVG1</accession>
<feature type="region of interest" description="Disordered" evidence="6">
    <location>
        <begin position="1"/>
        <end position="75"/>
    </location>
</feature>
<dbReference type="KEGG" id="kcm:ABWK59_13205"/>
<sequence>MSTNEPSSPEPEGGGTPPSFDKQPPPGGGSPYDTPPGYGSSYGAPPGGTGGSPYGAPPPSGGHGSPYGTPEGGPVPGMPPLGKWLNRIVAKVLDFVMIQAIAIVVLLPFARFDNQDGWVGSTWLGYILFLIYEGLMLSRDGQTLGKRLMKVRVAMLVDGSPPNPSAAWTRSATFVVPALICCGALWWPIDGLFGVFDKPYQQCIHDKAAKTVVVTTV</sequence>
<dbReference type="EMBL" id="CP159872">
    <property type="protein sequence ID" value="XCM79809.1"/>
    <property type="molecule type" value="Genomic_DNA"/>
</dbReference>
<dbReference type="PANTHER" id="PTHR36115:SF4">
    <property type="entry name" value="MEMBRANE PROTEIN"/>
    <property type="match status" value="1"/>
</dbReference>
<protein>
    <submittedName>
        <fullName evidence="9">RDD family protein</fullName>
    </submittedName>
</protein>
<proteinExistence type="predicted"/>
<organism evidence="9">
    <name type="scientific">Kitasatospora camelliae</name>
    <dbReference type="NCBI Taxonomy" id="3156397"/>
    <lineage>
        <taxon>Bacteria</taxon>
        <taxon>Bacillati</taxon>
        <taxon>Actinomycetota</taxon>
        <taxon>Actinomycetes</taxon>
        <taxon>Kitasatosporales</taxon>
        <taxon>Streptomycetaceae</taxon>
        <taxon>Kitasatospora</taxon>
    </lineage>
</organism>
<dbReference type="RefSeq" id="WP_354640738.1">
    <property type="nucleotide sequence ID" value="NZ_CP159872.1"/>
</dbReference>
<feature type="compositionally biased region" description="Gly residues" evidence="6">
    <location>
        <begin position="61"/>
        <end position="75"/>
    </location>
</feature>
<evidence type="ECO:0000256" key="3">
    <source>
        <dbReference type="ARBA" id="ARBA00022692"/>
    </source>
</evidence>
<feature type="transmembrane region" description="Helical" evidence="7">
    <location>
        <begin position="118"/>
        <end position="137"/>
    </location>
</feature>
<feature type="transmembrane region" description="Helical" evidence="7">
    <location>
        <begin position="92"/>
        <end position="112"/>
    </location>
</feature>
<evidence type="ECO:0000313" key="9">
    <source>
        <dbReference type="EMBL" id="XCM79809.1"/>
    </source>
</evidence>
<dbReference type="AlphaFoldDB" id="A0AAU8JVG1"/>
<comment type="subcellular location">
    <subcellularLocation>
        <location evidence="1">Cell membrane</location>
        <topology evidence="1">Multi-pass membrane protein</topology>
    </subcellularLocation>
</comment>
<feature type="compositionally biased region" description="Low complexity" evidence="6">
    <location>
        <begin position="35"/>
        <end position="44"/>
    </location>
</feature>
<dbReference type="Pfam" id="PF06271">
    <property type="entry name" value="RDD"/>
    <property type="match status" value="1"/>
</dbReference>
<evidence type="ECO:0000259" key="8">
    <source>
        <dbReference type="Pfam" id="PF06271"/>
    </source>
</evidence>
<evidence type="ECO:0000256" key="5">
    <source>
        <dbReference type="ARBA" id="ARBA00023136"/>
    </source>
</evidence>
<dbReference type="GO" id="GO:0005886">
    <property type="term" value="C:plasma membrane"/>
    <property type="evidence" value="ECO:0007669"/>
    <property type="project" value="UniProtKB-SubCell"/>
</dbReference>
<keyword evidence="4 7" id="KW-1133">Transmembrane helix</keyword>
<keyword evidence="3 7" id="KW-0812">Transmembrane</keyword>
<evidence type="ECO:0000256" key="7">
    <source>
        <dbReference type="SAM" id="Phobius"/>
    </source>
</evidence>
<evidence type="ECO:0000256" key="2">
    <source>
        <dbReference type="ARBA" id="ARBA00022475"/>
    </source>
</evidence>
<name>A0AAU8JVG1_9ACTN</name>
<gene>
    <name evidence="9" type="ORF">ABWK59_13205</name>
</gene>
<feature type="compositionally biased region" description="Low complexity" evidence="6">
    <location>
        <begin position="1"/>
        <end position="11"/>
    </location>
</feature>
<dbReference type="PANTHER" id="PTHR36115">
    <property type="entry name" value="PROLINE-RICH ANTIGEN HOMOLOG-RELATED"/>
    <property type="match status" value="1"/>
</dbReference>
<keyword evidence="5 7" id="KW-0472">Membrane</keyword>
<reference evidence="9" key="1">
    <citation type="submission" date="2024-06" db="EMBL/GenBank/DDBJ databases">
        <title>The genome sequences of Kitasatospora sp. strain HUAS MG31.</title>
        <authorList>
            <person name="Mo P."/>
        </authorList>
    </citation>
    <scope>NUCLEOTIDE SEQUENCE</scope>
    <source>
        <strain evidence="9">HUAS MG31</strain>
    </source>
</reference>
<evidence type="ECO:0000256" key="6">
    <source>
        <dbReference type="SAM" id="MobiDB-lite"/>
    </source>
</evidence>
<evidence type="ECO:0000256" key="1">
    <source>
        <dbReference type="ARBA" id="ARBA00004651"/>
    </source>
</evidence>
<dbReference type="InterPro" id="IPR010432">
    <property type="entry name" value="RDD"/>
</dbReference>
<dbReference type="InterPro" id="IPR051791">
    <property type="entry name" value="Pra-immunoreactive"/>
</dbReference>
<keyword evidence="2" id="KW-1003">Cell membrane</keyword>
<feature type="domain" description="RDD" evidence="8">
    <location>
        <begin position="82"/>
        <end position="210"/>
    </location>
</feature>
<evidence type="ECO:0000256" key="4">
    <source>
        <dbReference type="ARBA" id="ARBA00022989"/>
    </source>
</evidence>